<dbReference type="EMBL" id="CP000432">
    <property type="protein sequence ID" value="ABG99884.1"/>
    <property type="molecule type" value="Genomic_DNA"/>
</dbReference>
<proteinExistence type="predicted"/>
<sequence length="179" mass="19594">MTVFSCDDLDRCAVRPALLTWLPAALPTPAESPANRASRISWRSCRDCSARPSIASVVWMPIRSSSFGPRGVLQQPISGGLQDTQVECVASSCCSLSSSSGSPARTVSLSQVRPRIFSVIVYPTATNGTIRQEGTGVAWRPLRESDQINELVMRERIGNRRMLVPLRQRVVAVSPGRRR</sequence>
<evidence type="ECO:0000313" key="2">
    <source>
        <dbReference type="Proteomes" id="UP000008710"/>
    </source>
</evidence>
<dbReference type="KEGG" id="rha:RHA1_ro08840"/>
<dbReference type="Proteomes" id="UP000008710">
    <property type="component" value="Plasmid pRHL1"/>
</dbReference>
<name>Q0RXV2_RHOJR</name>
<protein>
    <submittedName>
        <fullName evidence="1">Uncharacterized protein</fullName>
    </submittedName>
</protein>
<dbReference type="HOGENOM" id="CLU_1502340_0_0_11"/>
<keyword evidence="1" id="KW-0614">Plasmid</keyword>
<accession>Q0RXV2</accession>
<dbReference type="AlphaFoldDB" id="Q0RXV2"/>
<evidence type="ECO:0000313" key="1">
    <source>
        <dbReference type="EMBL" id="ABG99884.1"/>
    </source>
</evidence>
<reference evidence="2" key="1">
    <citation type="journal article" date="2006" name="Proc. Natl. Acad. Sci. U.S.A.">
        <title>The complete genome of Rhodococcus sp. RHA1 provides insights into a catabolic powerhouse.</title>
        <authorList>
            <person name="McLeod M.P."/>
            <person name="Warren R.L."/>
            <person name="Hsiao W.W.L."/>
            <person name="Araki N."/>
            <person name="Myhre M."/>
            <person name="Fernandes C."/>
            <person name="Miyazawa D."/>
            <person name="Wong W."/>
            <person name="Lillquist A.L."/>
            <person name="Wang D."/>
            <person name="Dosanjh M."/>
            <person name="Hara H."/>
            <person name="Petrescu A."/>
            <person name="Morin R.D."/>
            <person name="Yang G."/>
            <person name="Stott J.M."/>
            <person name="Schein J.E."/>
            <person name="Shin H."/>
            <person name="Smailus D."/>
            <person name="Siddiqui A.S."/>
            <person name="Marra M.A."/>
            <person name="Jones S.J.M."/>
            <person name="Holt R."/>
            <person name="Brinkman F.S.L."/>
            <person name="Miyauchi K."/>
            <person name="Fukuda M."/>
            <person name="Davies J.E."/>
            <person name="Mohn W.W."/>
            <person name="Eltis L.D."/>
        </authorList>
    </citation>
    <scope>NUCLEOTIDE SEQUENCE [LARGE SCALE GENOMIC DNA]</scope>
    <source>
        <strain evidence="2">RHA1</strain>
    </source>
</reference>
<gene>
    <name evidence="1" type="ordered locus">RHA1_ro08840</name>
</gene>
<organism evidence="1 2">
    <name type="scientific">Rhodococcus jostii (strain RHA1)</name>
    <dbReference type="NCBI Taxonomy" id="101510"/>
    <lineage>
        <taxon>Bacteria</taxon>
        <taxon>Bacillati</taxon>
        <taxon>Actinomycetota</taxon>
        <taxon>Actinomycetes</taxon>
        <taxon>Mycobacteriales</taxon>
        <taxon>Nocardiaceae</taxon>
        <taxon>Rhodococcus</taxon>
    </lineage>
</organism>
<geneLocation type="plasmid" evidence="1 2">
    <name>pRHL1</name>
</geneLocation>